<accession>A0A0E9WFW4</accession>
<proteinExistence type="predicted"/>
<dbReference type="AlphaFoldDB" id="A0A0E9WFW4"/>
<protein>
    <submittedName>
        <fullName evidence="1">Uncharacterized protein</fullName>
    </submittedName>
</protein>
<reference evidence="1" key="1">
    <citation type="submission" date="2014-11" db="EMBL/GenBank/DDBJ databases">
        <authorList>
            <person name="Amaro Gonzalez C."/>
        </authorList>
    </citation>
    <scope>NUCLEOTIDE SEQUENCE</scope>
</reference>
<name>A0A0E9WFW4_ANGAN</name>
<organism evidence="1">
    <name type="scientific">Anguilla anguilla</name>
    <name type="common">European freshwater eel</name>
    <name type="synonym">Muraena anguilla</name>
    <dbReference type="NCBI Taxonomy" id="7936"/>
    <lineage>
        <taxon>Eukaryota</taxon>
        <taxon>Metazoa</taxon>
        <taxon>Chordata</taxon>
        <taxon>Craniata</taxon>
        <taxon>Vertebrata</taxon>
        <taxon>Euteleostomi</taxon>
        <taxon>Actinopterygii</taxon>
        <taxon>Neopterygii</taxon>
        <taxon>Teleostei</taxon>
        <taxon>Anguilliformes</taxon>
        <taxon>Anguillidae</taxon>
        <taxon>Anguilla</taxon>
    </lineage>
</organism>
<reference evidence="1" key="2">
    <citation type="journal article" date="2015" name="Fish Shellfish Immunol.">
        <title>Early steps in the European eel (Anguilla anguilla)-Vibrio vulnificus interaction in the gills: Role of the RtxA13 toxin.</title>
        <authorList>
            <person name="Callol A."/>
            <person name="Pajuelo D."/>
            <person name="Ebbesson L."/>
            <person name="Teles M."/>
            <person name="MacKenzie S."/>
            <person name="Amaro C."/>
        </authorList>
    </citation>
    <scope>NUCLEOTIDE SEQUENCE</scope>
</reference>
<evidence type="ECO:0000313" key="1">
    <source>
        <dbReference type="EMBL" id="JAH89227.1"/>
    </source>
</evidence>
<dbReference type="EMBL" id="GBXM01019350">
    <property type="protein sequence ID" value="JAH89227.1"/>
    <property type="molecule type" value="Transcribed_RNA"/>
</dbReference>
<sequence length="60" mass="7181">MFLYRETSWKFCGLLESSVQEFWNPISGHIAINRFVLSNTLWYENHTVLFWEIGQNKLSV</sequence>